<dbReference type="Proteomes" id="UP000190648">
    <property type="component" value="Unassembled WGS sequence"/>
</dbReference>
<proteinExistence type="predicted"/>
<organism evidence="2 3">
    <name type="scientific">Patagioenas fasciata monilis</name>
    <dbReference type="NCBI Taxonomy" id="372326"/>
    <lineage>
        <taxon>Eukaryota</taxon>
        <taxon>Metazoa</taxon>
        <taxon>Chordata</taxon>
        <taxon>Craniata</taxon>
        <taxon>Vertebrata</taxon>
        <taxon>Euteleostomi</taxon>
        <taxon>Archelosauria</taxon>
        <taxon>Archosauria</taxon>
        <taxon>Dinosauria</taxon>
        <taxon>Saurischia</taxon>
        <taxon>Theropoda</taxon>
        <taxon>Coelurosauria</taxon>
        <taxon>Aves</taxon>
        <taxon>Neognathae</taxon>
        <taxon>Neoaves</taxon>
        <taxon>Columbimorphae</taxon>
        <taxon>Columbiformes</taxon>
        <taxon>Columbidae</taxon>
        <taxon>Patagioenas</taxon>
    </lineage>
</organism>
<feature type="region of interest" description="Disordered" evidence="1">
    <location>
        <begin position="25"/>
        <end position="51"/>
    </location>
</feature>
<protein>
    <submittedName>
        <fullName evidence="2">Uncharacterized protein</fullName>
    </submittedName>
</protein>
<sequence length="76" mass="8330">MAVTVLARVSRVVCHFPALAGQSEEKHVKGVPGEHGSLHKPMRRCGGGGNHRKMLTIPQENICEETMENKGYSDCK</sequence>
<keyword evidence="3" id="KW-1185">Reference proteome</keyword>
<reference evidence="2 3" key="1">
    <citation type="submission" date="2016-02" db="EMBL/GenBank/DDBJ databases">
        <title>Band-tailed pigeon sequencing and assembly.</title>
        <authorList>
            <person name="Soares A.E."/>
            <person name="Novak B.J."/>
            <person name="Rice E.S."/>
            <person name="O'Connell B."/>
            <person name="Chang D."/>
            <person name="Weber S."/>
            <person name="Shapiro B."/>
        </authorList>
    </citation>
    <scope>NUCLEOTIDE SEQUENCE [LARGE SCALE GENOMIC DNA]</scope>
    <source>
        <strain evidence="2">BTP2013</strain>
        <tissue evidence="2">Blood</tissue>
    </source>
</reference>
<comment type="caution">
    <text evidence="2">The sequence shown here is derived from an EMBL/GenBank/DDBJ whole genome shotgun (WGS) entry which is preliminary data.</text>
</comment>
<accession>A0A1V4KJN5</accession>
<evidence type="ECO:0000313" key="3">
    <source>
        <dbReference type="Proteomes" id="UP000190648"/>
    </source>
</evidence>
<dbReference type="AlphaFoldDB" id="A0A1V4KJN5"/>
<evidence type="ECO:0000256" key="1">
    <source>
        <dbReference type="SAM" id="MobiDB-lite"/>
    </source>
</evidence>
<dbReference type="EMBL" id="LSYS01003057">
    <property type="protein sequence ID" value="OPJ84638.1"/>
    <property type="molecule type" value="Genomic_DNA"/>
</dbReference>
<name>A0A1V4KJN5_PATFA</name>
<evidence type="ECO:0000313" key="2">
    <source>
        <dbReference type="EMBL" id="OPJ84638.1"/>
    </source>
</evidence>
<gene>
    <name evidence="2" type="ORF">AV530_015990</name>
</gene>